<dbReference type="Proteomes" id="UP001139031">
    <property type="component" value="Unassembled WGS sequence"/>
</dbReference>
<sequence length="355" mass="37436">MLGPTSALLLLAVAGPPAIEWRAPEGCPTRADVLDALAALTRPPDLEGVRVRGVVRRVGGRYELRLDIHTRRLTQRRVERADACDSLDGAAALIIAIAIDPLEFAGSLAPAPPAPEPESEPAPPVPAPPVDVPGPPPELVEPEPVPGPAPDEPAKADPDRPWPPTPAPVARPRHTSVFVRVDGGIDAGATQTVAGDVGGALGVLHRRLRIEAVGLYMPPRPLTFRGDRVGVVARWALGVRGCVRFVRSVLEIPLCLGLEGGQFLAVGDGITVDPRSARPPWFAILLGLGLVWSPHPRVGLGLRSEFVVAPLRAPFTVSDQLVHITQPVGVRVGGGLEIRFGPGARRDGSTPARPR</sequence>
<protein>
    <submittedName>
        <fullName evidence="2">Uncharacterized protein</fullName>
    </submittedName>
</protein>
<organism evidence="2 3">
    <name type="scientific">Nannocystis pusilla</name>
    <dbReference type="NCBI Taxonomy" id="889268"/>
    <lineage>
        <taxon>Bacteria</taxon>
        <taxon>Pseudomonadati</taxon>
        <taxon>Myxococcota</taxon>
        <taxon>Polyangia</taxon>
        <taxon>Nannocystales</taxon>
        <taxon>Nannocystaceae</taxon>
        <taxon>Nannocystis</taxon>
    </lineage>
</organism>
<keyword evidence="3" id="KW-1185">Reference proteome</keyword>
<feature type="compositionally biased region" description="Pro residues" evidence="1">
    <location>
        <begin position="110"/>
        <end position="151"/>
    </location>
</feature>
<evidence type="ECO:0000313" key="3">
    <source>
        <dbReference type="Proteomes" id="UP001139031"/>
    </source>
</evidence>
<gene>
    <name evidence="2" type="ORF">K7C98_20080</name>
</gene>
<accession>A0ABS7TTJ5</accession>
<dbReference type="EMBL" id="JAIRAU010000027">
    <property type="protein sequence ID" value="MBZ5711545.1"/>
    <property type="molecule type" value="Genomic_DNA"/>
</dbReference>
<dbReference type="RefSeq" id="WP_224193307.1">
    <property type="nucleotide sequence ID" value="NZ_JAIRAU010000027.1"/>
</dbReference>
<name>A0ABS7TTJ5_9BACT</name>
<comment type="caution">
    <text evidence="2">The sequence shown here is derived from an EMBL/GenBank/DDBJ whole genome shotgun (WGS) entry which is preliminary data.</text>
</comment>
<evidence type="ECO:0000313" key="2">
    <source>
        <dbReference type="EMBL" id="MBZ5711545.1"/>
    </source>
</evidence>
<feature type="region of interest" description="Disordered" evidence="1">
    <location>
        <begin position="108"/>
        <end position="173"/>
    </location>
</feature>
<proteinExistence type="predicted"/>
<evidence type="ECO:0000256" key="1">
    <source>
        <dbReference type="SAM" id="MobiDB-lite"/>
    </source>
</evidence>
<reference evidence="2" key="1">
    <citation type="submission" date="2021-08" db="EMBL/GenBank/DDBJ databases">
        <authorList>
            <person name="Stevens D.C."/>
        </authorList>
    </citation>
    <scope>NUCLEOTIDE SEQUENCE</scope>
    <source>
        <strain evidence="2">DSM 53165</strain>
    </source>
</reference>